<gene>
    <name evidence="3" type="ORF">GCM10009416_47330</name>
</gene>
<organism evidence="3 4">
    <name type="scientific">Craurococcus roseus</name>
    <dbReference type="NCBI Taxonomy" id="77585"/>
    <lineage>
        <taxon>Bacteria</taxon>
        <taxon>Pseudomonadati</taxon>
        <taxon>Pseudomonadota</taxon>
        <taxon>Alphaproteobacteria</taxon>
        <taxon>Acetobacterales</taxon>
        <taxon>Acetobacteraceae</taxon>
        <taxon>Craurococcus</taxon>
    </lineage>
</organism>
<feature type="compositionally biased region" description="Basic and acidic residues" evidence="1">
    <location>
        <begin position="348"/>
        <end position="357"/>
    </location>
</feature>
<evidence type="ECO:0000313" key="4">
    <source>
        <dbReference type="Proteomes" id="UP001501588"/>
    </source>
</evidence>
<feature type="domain" description="Transposase IS110-like N-terminal" evidence="2">
    <location>
        <begin position="11"/>
        <end position="156"/>
    </location>
</feature>
<feature type="region of interest" description="Disordered" evidence="1">
    <location>
        <begin position="231"/>
        <end position="371"/>
    </location>
</feature>
<dbReference type="InterPro" id="IPR002525">
    <property type="entry name" value="Transp_IS110-like_N"/>
</dbReference>
<proteinExistence type="predicted"/>
<protein>
    <recommendedName>
        <fullName evidence="2">Transposase IS110-like N-terminal domain-containing protein</fullName>
    </recommendedName>
</protein>
<evidence type="ECO:0000256" key="1">
    <source>
        <dbReference type="SAM" id="MobiDB-lite"/>
    </source>
</evidence>
<accession>A0ABN1G5E2</accession>
<comment type="caution">
    <text evidence="3">The sequence shown here is derived from an EMBL/GenBank/DDBJ whole genome shotgun (WGS) entry which is preliminary data.</text>
</comment>
<feature type="compositionally biased region" description="Low complexity" evidence="1">
    <location>
        <begin position="253"/>
        <end position="263"/>
    </location>
</feature>
<evidence type="ECO:0000259" key="2">
    <source>
        <dbReference type="Pfam" id="PF01548"/>
    </source>
</evidence>
<keyword evidence="4" id="KW-1185">Reference proteome</keyword>
<name>A0ABN1G5E2_9PROT</name>
<dbReference type="PANTHER" id="PTHR33055">
    <property type="entry name" value="TRANSPOSASE FOR INSERTION SEQUENCE ELEMENT IS1111A"/>
    <property type="match status" value="1"/>
</dbReference>
<sequence>MSEANPPDIIVGVDTHKRTHAAVAITGLGARVAELTVPACTRGYRDLEAWASSLGATRAFAVEGTGSYGAGLSRFLRERGHAVHEVCRPDRRARHQHGKTDQLDAEAAARALLGGRSAAVPKSGTSEVEMIRHFKVARGTAVKARTQAMLTLKSLIVEAPAALREQLEAVGGKRALLRHLAALRPGKLTTTAASAKASLRAIARRWLALDDEIKSHDAHLERLVRRRSPALVAGVGRGPRHRGGDRRGDAGPGRRQPGARPLGGRAGEAVRRLSGAGLEREDQQAPAEPQRGQAGQCRAAPRGRRADAGARAHHRLRQAANGRREEQGGDHPLPQAVRRARDFPPSVRHTEAGERLSRSALTDIGASTSSA</sequence>
<dbReference type="EMBL" id="BAAAFZ010000094">
    <property type="protein sequence ID" value="GAA0604259.1"/>
    <property type="molecule type" value="Genomic_DNA"/>
</dbReference>
<evidence type="ECO:0000313" key="3">
    <source>
        <dbReference type="EMBL" id="GAA0604259.1"/>
    </source>
</evidence>
<dbReference type="PANTHER" id="PTHR33055:SF16">
    <property type="entry name" value="TRANSPOSASE FOR INSERTION SEQUENCE ELEMENT IS1547"/>
    <property type="match status" value="1"/>
</dbReference>
<dbReference type="InterPro" id="IPR047650">
    <property type="entry name" value="Transpos_IS110"/>
</dbReference>
<dbReference type="Pfam" id="PF01548">
    <property type="entry name" value="DEDD_Tnp_IS110"/>
    <property type="match status" value="1"/>
</dbReference>
<reference evidence="3 4" key="1">
    <citation type="journal article" date="2019" name="Int. J. Syst. Evol. Microbiol.">
        <title>The Global Catalogue of Microorganisms (GCM) 10K type strain sequencing project: providing services to taxonomists for standard genome sequencing and annotation.</title>
        <authorList>
            <consortium name="The Broad Institute Genomics Platform"/>
            <consortium name="The Broad Institute Genome Sequencing Center for Infectious Disease"/>
            <person name="Wu L."/>
            <person name="Ma J."/>
        </authorList>
    </citation>
    <scope>NUCLEOTIDE SEQUENCE [LARGE SCALE GENOMIC DNA]</scope>
    <source>
        <strain evidence="3 4">JCM 9933</strain>
    </source>
</reference>
<dbReference type="Proteomes" id="UP001501588">
    <property type="component" value="Unassembled WGS sequence"/>
</dbReference>